<name>A0A2S2QEL7_9HEMI</name>
<reference evidence="3" key="1">
    <citation type="submission" date="2018-04" db="EMBL/GenBank/DDBJ databases">
        <title>Transcriptome assembly of Sipha flava.</title>
        <authorList>
            <person name="Scully E.D."/>
            <person name="Geib S.M."/>
            <person name="Palmer N.A."/>
            <person name="Koch K."/>
            <person name="Bradshaw J."/>
            <person name="Heng-Moss T."/>
            <person name="Sarath G."/>
        </authorList>
    </citation>
    <scope>NUCLEOTIDE SEQUENCE</scope>
</reference>
<feature type="compositionally biased region" description="Basic and acidic residues" evidence="1">
    <location>
        <begin position="31"/>
        <end position="42"/>
    </location>
</feature>
<keyword evidence="2" id="KW-0812">Transmembrane</keyword>
<evidence type="ECO:0000313" key="3">
    <source>
        <dbReference type="EMBL" id="MBY76179.1"/>
    </source>
</evidence>
<protein>
    <recommendedName>
        <fullName evidence="4">Transmembrane protein</fullName>
    </recommendedName>
</protein>
<sequence length="99" mass="11563">MYFYSNPCRSENNTRDEKYTTSKQLITTGGRGERERERERERRRGKKITARSEGARRIRNSSSIGGPYYYYTVFFFFLIYSLLTPCGPVAVAPERSVSK</sequence>
<evidence type="ECO:0000256" key="1">
    <source>
        <dbReference type="SAM" id="MobiDB-lite"/>
    </source>
</evidence>
<feature type="transmembrane region" description="Helical" evidence="2">
    <location>
        <begin position="68"/>
        <end position="91"/>
    </location>
</feature>
<dbReference type="EMBL" id="GGMS01006976">
    <property type="protein sequence ID" value="MBY76179.1"/>
    <property type="molecule type" value="Transcribed_RNA"/>
</dbReference>
<dbReference type="AlphaFoldDB" id="A0A2S2QEL7"/>
<keyword evidence="2" id="KW-1133">Transmembrane helix</keyword>
<proteinExistence type="predicted"/>
<gene>
    <name evidence="3" type="ORF">g.9735</name>
</gene>
<feature type="region of interest" description="Disordered" evidence="1">
    <location>
        <begin position="1"/>
        <end position="56"/>
    </location>
</feature>
<organism evidence="3">
    <name type="scientific">Sipha flava</name>
    <name type="common">yellow sugarcane aphid</name>
    <dbReference type="NCBI Taxonomy" id="143950"/>
    <lineage>
        <taxon>Eukaryota</taxon>
        <taxon>Metazoa</taxon>
        <taxon>Ecdysozoa</taxon>
        <taxon>Arthropoda</taxon>
        <taxon>Hexapoda</taxon>
        <taxon>Insecta</taxon>
        <taxon>Pterygota</taxon>
        <taxon>Neoptera</taxon>
        <taxon>Paraneoptera</taxon>
        <taxon>Hemiptera</taxon>
        <taxon>Sternorrhyncha</taxon>
        <taxon>Aphidomorpha</taxon>
        <taxon>Aphidoidea</taxon>
        <taxon>Aphididae</taxon>
        <taxon>Sipha</taxon>
    </lineage>
</organism>
<evidence type="ECO:0008006" key="4">
    <source>
        <dbReference type="Google" id="ProtNLM"/>
    </source>
</evidence>
<accession>A0A2S2QEL7</accession>
<keyword evidence="2" id="KW-0472">Membrane</keyword>
<evidence type="ECO:0000256" key="2">
    <source>
        <dbReference type="SAM" id="Phobius"/>
    </source>
</evidence>